<dbReference type="VEuPathDB" id="FungiDB:BCV72DRAFT_22758"/>
<dbReference type="InterPro" id="IPR036397">
    <property type="entry name" value="RNaseH_sf"/>
</dbReference>
<dbReference type="Proteomes" id="UP000242381">
    <property type="component" value="Unassembled WGS sequence"/>
</dbReference>
<dbReference type="Pfam" id="PF09159">
    <property type="entry name" value="Ydc2-catalyt"/>
    <property type="match status" value="2"/>
</dbReference>
<dbReference type="GO" id="GO:0000402">
    <property type="term" value="F:crossed form four-way junction DNA binding"/>
    <property type="evidence" value="ECO:0007669"/>
    <property type="project" value="TreeGrafter"/>
</dbReference>
<dbReference type="InterPro" id="IPR015242">
    <property type="entry name" value="Ydc2_cat"/>
</dbReference>
<evidence type="ECO:0000313" key="3">
    <source>
        <dbReference type="Proteomes" id="UP000242381"/>
    </source>
</evidence>
<dbReference type="CDD" id="cd16963">
    <property type="entry name" value="CCE1"/>
    <property type="match status" value="1"/>
</dbReference>
<dbReference type="OMA" id="MAITWIE"/>
<feature type="domain" description="SAP" evidence="1">
    <location>
        <begin position="18"/>
        <end position="52"/>
    </location>
</feature>
<dbReference type="InterPro" id="IPR012337">
    <property type="entry name" value="RNaseH-like_sf"/>
</dbReference>
<dbReference type="Gene3D" id="3.30.420.10">
    <property type="entry name" value="Ribonuclease H-like superfamily/Ribonuclease H"/>
    <property type="match status" value="1"/>
</dbReference>
<dbReference type="SUPFAM" id="SSF68906">
    <property type="entry name" value="SAP domain"/>
    <property type="match status" value="1"/>
</dbReference>
<sequence>MQQALKSKQLAEILTTTFKTKKLVELREIARSSGIYQQGTKSDLIQRLVNELPSKTPSSILSFDLGYRNLAYCVVTQDATILDWARIDLELTTFHPSTVAPVVRKFIRDRIEHNMKAVDLVLVEQQRARSNGSWTVLEHTLRVNSIEGMIWYGLYETANNIKRPDLDMIALSRQKVDAAWESELQQAAALTAVNSRTTYKKKQATVRLVQNWLDEKENSVIKLDDRLKNMFREEPKKDDLSDCLLQALAWYKWQQFRQSYVHLLTG</sequence>
<dbReference type="PROSITE" id="PS50800">
    <property type="entry name" value="SAP"/>
    <property type="match status" value="1"/>
</dbReference>
<dbReference type="GO" id="GO:0005739">
    <property type="term" value="C:mitochondrion"/>
    <property type="evidence" value="ECO:0007669"/>
    <property type="project" value="TreeGrafter"/>
</dbReference>
<reference evidence="2 3" key="1">
    <citation type="journal article" date="2016" name="Proc. Natl. Acad. Sci. U.S.A.">
        <title>Lipid metabolic changes in an early divergent fungus govern the establishment of a mutualistic symbiosis with endobacteria.</title>
        <authorList>
            <person name="Lastovetsky O.A."/>
            <person name="Gaspar M.L."/>
            <person name="Mondo S.J."/>
            <person name="LaButti K.M."/>
            <person name="Sandor L."/>
            <person name="Grigoriev I.V."/>
            <person name="Henry S.A."/>
            <person name="Pawlowska T.E."/>
        </authorList>
    </citation>
    <scope>NUCLEOTIDE SEQUENCE [LARGE SCALE GENOMIC DNA]</scope>
    <source>
        <strain evidence="2 3">ATCC 11559</strain>
    </source>
</reference>
<accession>A0A1X0RXS4</accession>
<dbReference type="PANTHER" id="PTHR28072">
    <property type="entry name" value="CRUCIFORM CUTTING ENDONUCLEASE 1, MITOCHONDRIAL-RELATED"/>
    <property type="match status" value="1"/>
</dbReference>
<dbReference type="GO" id="GO:0000403">
    <property type="term" value="F:Y-form DNA binding"/>
    <property type="evidence" value="ECO:0007669"/>
    <property type="project" value="TreeGrafter"/>
</dbReference>
<evidence type="ECO:0000259" key="1">
    <source>
        <dbReference type="PROSITE" id="PS50800"/>
    </source>
</evidence>
<dbReference type="InterPro" id="IPR003034">
    <property type="entry name" value="SAP_dom"/>
</dbReference>
<dbReference type="GO" id="GO:0070336">
    <property type="term" value="F:flap-structured DNA binding"/>
    <property type="evidence" value="ECO:0007669"/>
    <property type="project" value="TreeGrafter"/>
</dbReference>
<dbReference type="InterPro" id="IPR039197">
    <property type="entry name" value="Mrs1/Cce1"/>
</dbReference>
<evidence type="ECO:0000313" key="2">
    <source>
        <dbReference type="EMBL" id="ORE16807.1"/>
    </source>
</evidence>
<dbReference type="InterPro" id="IPR036361">
    <property type="entry name" value="SAP_dom_sf"/>
</dbReference>
<proteinExistence type="predicted"/>
<gene>
    <name evidence="2" type="ORF">BCV71DRAFT_265358</name>
</gene>
<dbReference type="GO" id="GO:0004520">
    <property type="term" value="F:DNA endonuclease activity"/>
    <property type="evidence" value="ECO:0007669"/>
    <property type="project" value="TreeGrafter"/>
</dbReference>
<protein>
    <submittedName>
        <fullName evidence="2">Ribonuclease H-like protein</fullName>
    </submittedName>
</protein>
<organism evidence="2 3">
    <name type="scientific">Rhizopus microsporus</name>
    <dbReference type="NCBI Taxonomy" id="58291"/>
    <lineage>
        <taxon>Eukaryota</taxon>
        <taxon>Fungi</taxon>
        <taxon>Fungi incertae sedis</taxon>
        <taxon>Mucoromycota</taxon>
        <taxon>Mucoromycotina</taxon>
        <taxon>Mucoromycetes</taxon>
        <taxon>Mucorales</taxon>
        <taxon>Mucorineae</taxon>
        <taxon>Rhizopodaceae</taxon>
        <taxon>Rhizopus</taxon>
    </lineage>
</organism>
<name>A0A1X0RXS4_RHIZD</name>
<dbReference type="PANTHER" id="PTHR28072:SF1">
    <property type="entry name" value="CRUCIFORM CUTTING ENDONUCLEASE 1, MITOCHONDRIAL-RELATED"/>
    <property type="match status" value="1"/>
</dbReference>
<dbReference type="EMBL" id="KV921374">
    <property type="protein sequence ID" value="ORE16807.1"/>
    <property type="molecule type" value="Genomic_DNA"/>
</dbReference>
<dbReference type="SUPFAM" id="SSF53098">
    <property type="entry name" value="Ribonuclease H-like"/>
    <property type="match status" value="1"/>
</dbReference>
<dbReference type="AlphaFoldDB" id="A0A1X0RXS4"/>